<dbReference type="Pfam" id="PF03108">
    <property type="entry name" value="DBD_Tnp_Mut"/>
    <property type="match status" value="1"/>
</dbReference>
<dbReference type="InterPro" id="IPR004332">
    <property type="entry name" value="Transposase_MuDR"/>
</dbReference>
<dbReference type="Proteomes" id="UP000323000">
    <property type="component" value="Chromosome 1"/>
</dbReference>
<accession>A0A5C7IY83</accession>
<organism evidence="2 3">
    <name type="scientific">Acer yangbiense</name>
    <dbReference type="NCBI Taxonomy" id="1000413"/>
    <lineage>
        <taxon>Eukaryota</taxon>
        <taxon>Viridiplantae</taxon>
        <taxon>Streptophyta</taxon>
        <taxon>Embryophyta</taxon>
        <taxon>Tracheophyta</taxon>
        <taxon>Spermatophyta</taxon>
        <taxon>Magnoliopsida</taxon>
        <taxon>eudicotyledons</taxon>
        <taxon>Gunneridae</taxon>
        <taxon>Pentapetalae</taxon>
        <taxon>rosids</taxon>
        <taxon>malvids</taxon>
        <taxon>Sapindales</taxon>
        <taxon>Sapindaceae</taxon>
        <taxon>Hippocastanoideae</taxon>
        <taxon>Acereae</taxon>
        <taxon>Acer</taxon>
    </lineage>
</organism>
<protein>
    <recommendedName>
        <fullName evidence="1">Transposase MuDR plant domain-containing protein</fullName>
    </recommendedName>
</protein>
<dbReference type="AlphaFoldDB" id="A0A5C7IY83"/>
<evidence type="ECO:0000313" key="3">
    <source>
        <dbReference type="Proteomes" id="UP000323000"/>
    </source>
</evidence>
<evidence type="ECO:0000313" key="2">
    <source>
        <dbReference type="EMBL" id="TXG73562.1"/>
    </source>
</evidence>
<gene>
    <name evidence="2" type="ORF">EZV62_002141</name>
</gene>
<evidence type="ECO:0000259" key="1">
    <source>
        <dbReference type="Pfam" id="PF03108"/>
    </source>
</evidence>
<reference evidence="3" key="1">
    <citation type="journal article" date="2019" name="Gigascience">
        <title>De novo genome assembly of the endangered Acer yangbiense, a plant species with extremely small populations endemic to Yunnan Province, China.</title>
        <authorList>
            <person name="Yang J."/>
            <person name="Wariss H.M."/>
            <person name="Tao L."/>
            <person name="Zhang R."/>
            <person name="Yun Q."/>
            <person name="Hollingsworth P."/>
            <person name="Dao Z."/>
            <person name="Luo G."/>
            <person name="Guo H."/>
            <person name="Ma Y."/>
            <person name="Sun W."/>
        </authorList>
    </citation>
    <scope>NUCLEOTIDE SEQUENCE [LARGE SCALE GENOMIC DNA]</scope>
    <source>
        <strain evidence="3">cv. Malutang</strain>
    </source>
</reference>
<dbReference type="OrthoDB" id="1628660at2759"/>
<name>A0A5C7IY83_9ROSI</name>
<dbReference type="EMBL" id="VAHF01000001">
    <property type="protein sequence ID" value="TXG73562.1"/>
    <property type="molecule type" value="Genomic_DNA"/>
</dbReference>
<proteinExistence type="predicted"/>
<feature type="domain" description="Transposase MuDR plant" evidence="1">
    <location>
        <begin position="213"/>
        <end position="270"/>
    </location>
</feature>
<sequence length="339" mass="37947">MDTKRLVIYHGGSWVGNCYEGGLTKWVHVPRCLTYDVLVKLVQDVAKVDAARYTIELCSLVSTNIGVARPIFENDNEVSLDKDDNLLQLNFLQQSYQPTPQPGYGGFVQQLAAYGSIPISDPIVCTDETIHDQENSQVSDTDNSYDGVDDGVGAGSASAGPSGFATFCEGSFGEDGSGEHPTPRAWSIPGSERYSLEPNRMDEAISNDSCLYKGKLFRCKKDLKGTVHKYALNENFELRIIRSSKTRYDAGCKDGECEFQLRAFKMQKKKKKYWVVRMFVKDHTCNIDGFHARFRQANSWTIGELLAPKLKVHGHSLKPKDIMVEMQVEHGLHLLYTKA</sequence>
<comment type="caution">
    <text evidence="2">The sequence shown here is derived from an EMBL/GenBank/DDBJ whole genome shotgun (WGS) entry which is preliminary data.</text>
</comment>
<keyword evidence="3" id="KW-1185">Reference proteome</keyword>